<evidence type="ECO:0000313" key="1">
    <source>
        <dbReference type="EMBL" id="MED6188111.1"/>
    </source>
</evidence>
<organism evidence="1 2">
    <name type="scientific">Stylosanthes scabra</name>
    <dbReference type="NCBI Taxonomy" id="79078"/>
    <lineage>
        <taxon>Eukaryota</taxon>
        <taxon>Viridiplantae</taxon>
        <taxon>Streptophyta</taxon>
        <taxon>Embryophyta</taxon>
        <taxon>Tracheophyta</taxon>
        <taxon>Spermatophyta</taxon>
        <taxon>Magnoliopsida</taxon>
        <taxon>eudicotyledons</taxon>
        <taxon>Gunneridae</taxon>
        <taxon>Pentapetalae</taxon>
        <taxon>rosids</taxon>
        <taxon>fabids</taxon>
        <taxon>Fabales</taxon>
        <taxon>Fabaceae</taxon>
        <taxon>Papilionoideae</taxon>
        <taxon>50 kb inversion clade</taxon>
        <taxon>dalbergioids sensu lato</taxon>
        <taxon>Dalbergieae</taxon>
        <taxon>Pterocarpus clade</taxon>
        <taxon>Stylosanthes</taxon>
    </lineage>
</organism>
<keyword evidence="2" id="KW-1185">Reference proteome</keyword>
<accession>A0ABU6WTA8</accession>
<proteinExistence type="predicted"/>
<protein>
    <submittedName>
        <fullName evidence="1">Uncharacterized protein</fullName>
    </submittedName>
</protein>
<comment type="caution">
    <text evidence="1">The sequence shown here is derived from an EMBL/GenBank/DDBJ whole genome shotgun (WGS) entry which is preliminary data.</text>
</comment>
<name>A0ABU6WTA8_9FABA</name>
<dbReference type="Proteomes" id="UP001341840">
    <property type="component" value="Unassembled WGS sequence"/>
</dbReference>
<evidence type="ECO:0000313" key="2">
    <source>
        <dbReference type="Proteomes" id="UP001341840"/>
    </source>
</evidence>
<reference evidence="1 2" key="1">
    <citation type="journal article" date="2023" name="Plants (Basel)">
        <title>Bridging the Gap: Combining Genomics and Transcriptomics Approaches to Understand Stylosanthes scabra, an Orphan Legume from the Brazilian Caatinga.</title>
        <authorList>
            <person name="Ferreira-Neto J.R.C."/>
            <person name="da Silva M.D."/>
            <person name="Binneck E."/>
            <person name="de Melo N.F."/>
            <person name="da Silva R.H."/>
            <person name="de Melo A.L.T.M."/>
            <person name="Pandolfi V."/>
            <person name="Bustamante F.O."/>
            <person name="Brasileiro-Vidal A.C."/>
            <person name="Benko-Iseppon A.M."/>
        </authorList>
    </citation>
    <scope>NUCLEOTIDE SEQUENCE [LARGE SCALE GENOMIC DNA]</scope>
    <source>
        <tissue evidence="1">Leaves</tissue>
    </source>
</reference>
<dbReference type="EMBL" id="JASCZI010182536">
    <property type="protein sequence ID" value="MED6188111.1"/>
    <property type="molecule type" value="Genomic_DNA"/>
</dbReference>
<gene>
    <name evidence="1" type="ORF">PIB30_082933</name>
</gene>
<sequence>MGQEINFRSLSIDPIGTLEYDAKGSEEEMKVNPEQSKMIEFCKEYIGVFAWSYHDMPGFGSRDCIAQNSSILRGRT</sequence>